<feature type="transmembrane region" description="Helical" evidence="7">
    <location>
        <begin position="156"/>
        <end position="180"/>
    </location>
</feature>
<dbReference type="InterPro" id="IPR003004">
    <property type="entry name" value="GspF/PilC"/>
</dbReference>
<dbReference type="RefSeq" id="WP_320314125.1">
    <property type="nucleotide sequence ID" value="NZ_JAVIKH010000013.1"/>
</dbReference>
<dbReference type="InterPro" id="IPR018076">
    <property type="entry name" value="T2SS_GspF_dom"/>
</dbReference>
<evidence type="ECO:0000259" key="8">
    <source>
        <dbReference type="Pfam" id="PF00482"/>
    </source>
</evidence>
<evidence type="ECO:0000256" key="4">
    <source>
        <dbReference type="ARBA" id="ARBA00022692"/>
    </source>
</evidence>
<dbReference type="Pfam" id="PF00482">
    <property type="entry name" value="T2SSF"/>
    <property type="match status" value="2"/>
</dbReference>
<dbReference type="Gene3D" id="1.20.81.30">
    <property type="entry name" value="Type II secretion system (T2SS), domain F"/>
    <property type="match status" value="2"/>
</dbReference>
<dbReference type="PANTHER" id="PTHR30012:SF0">
    <property type="entry name" value="TYPE II SECRETION SYSTEM PROTEIN F-RELATED"/>
    <property type="match status" value="1"/>
</dbReference>
<keyword evidence="3" id="KW-1003">Cell membrane</keyword>
<proteinExistence type="inferred from homology"/>
<gene>
    <name evidence="9" type="ORF">RFV38_09605</name>
</gene>
<keyword evidence="5 7" id="KW-1133">Transmembrane helix</keyword>
<keyword evidence="4 7" id="KW-0812">Transmembrane</keyword>
<evidence type="ECO:0000256" key="5">
    <source>
        <dbReference type="ARBA" id="ARBA00022989"/>
    </source>
</evidence>
<feature type="transmembrane region" description="Helical" evidence="7">
    <location>
        <begin position="351"/>
        <end position="375"/>
    </location>
</feature>
<organism evidence="9 10">
    <name type="scientific">Candidatus Cetobacterium colombiensis</name>
    <dbReference type="NCBI Taxonomy" id="3073100"/>
    <lineage>
        <taxon>Bacteria</taxon>
        <taxon>Fusobacteriati</taxon>
        <taxon>Fusobacteriota</taxon>
        <taxon>Fusobacteriia</taxon>
        <taxon>Fusobacteriales</taxon>
        <taxon>Fusobacteriaceae</taxon>
        <taxon>Cetobacterium</taxon>
    </lineage>
</organism>
<evidence type="ECO:0000256" key="6">
    <source>
        <dbReference type="ARBA" id="ARBA00023136"/>
    </source>
</evidence>
<comment type="similarity">
    <text evidence="2">Belongs to the GSP F family.</text>
</comment>
<name>A0ABU4WE16_9FUSO</name>
<dbReference type="EMBL" id="JAVIKH010000013">
    <property type="protein sequence ID" value="MDX8336743.1"/>
    <property type="molecule type" value="Genomic_DNA"/>
</dbReference>
<evidence type="ECO:0000313" key="10">
    <source>
        <dbReference type="Proteomes" id="UP001279681"/>
    </source>
</evidence>
<dbReference type="PANTHER" id="PTHR30012">
    <property type="entry name" value="GENERAL SECRETION PATHWAY PROTEIN"/>
    <property type="match status" value="1"/>
</dbReference>
<keyword evidence="6 7" id="KW-0472">Membrane</keyword>
<evidence type="ECO:0000256" key="3">
    <source>
        <dbReference type="ARBA" id="ARBA00022475"/>
    </source>
</evidence>
<feature type="domain" description="Type II secretion system protein GspF" evidence="8">
    <location>
        <begin position="254"/>
        <end position="374"/>
    </location>
</feature>
<keyword evidence="10" id="KW-1185">Reference proteome</keyword>
<accession>A0ABU4WE16</accession>
<evidence type="ECO:0000313" key="9">
    <source>
        <dbReference type="EMBL" id="MDX8336743.1"/>
    </source>
</evidence>
<evidence type="ECO:0000256" key="7">
    <source>
        <dbReference type="SAM" id="Phobius"/>
    </source>
</evidence>
<dbReference type="PRINTS" id="PR00812">
    <property type="entry name" value="BCTERIALGSPF"/>
</dbReference>
<dbReference type="Proteomes" id="UP001279681">
    <property type="component" value="Unassembled WGS sequence"/>
</dbReference>
<comment type="caution">
    <text evidence="9">The sequence shown here is derived from an EMBL/GenBank/DDBJ whole genome shotgun (WGS) entry which is preliminary data.</text>
</comment>
<comment type="subcellular location">
    <subcellularLocation>
        <location evidence="1">Cell membrane</location>
        <topology evidence="1">Multi-pass membrane protein</topology>
    </subcellularLocation>
</comment>
<evidence type="ECO:0000256" key="2">
    <source>
        <dbReference type="ARBA" id="ARBA00005745"/>
    </source>
</evidence>
<protein>
    <submittedName>
        <fullName evidence="9">Type II secretion system F family protein</fullName>
    </submittedName>
</protein>
<evidence type="ECO:0000256" key="1">
    <source>
        <dbReference type="ARBA" id="ARBA00004651"/>
    </source>
</evidence>
<reference evidence="10" key="1">
    <citation type="submission" date="2023-07" db="EMBL/GenBank/DDBJ databases">
        <authorList>
            <person name="Colorado M.A."/>
            <person name="Villamil L.M."/>
            <person name="Melo J.F."/>
            <person name="Rodriguez J.A."/>
            <person name="Ruiz R.Y."/>
        </authorList>
    </citation>
    <scope>NUCLEOTIDE SEQUENCE [LARGE SCALE GENOMIC DNA]</scope>
    <source>
        <strain evidence="10">C33</strain>
    </source>
</reference>
<dbReference type="InterPro" id="IPR042094">
    <property type="entry name" value="T2SS_GspF_sf"/>
</dbReference>
<feature type="domain" description="Type II secretion system protein GspF" evidence="8">
    <location>
        <begin position="60"/>
        <end position="181"/>
    </location>
</feature>
<feature type="transmembrane region" description="Helical" evidence="7">
    <location>
        <begin position="211"/>
        <end position="229"/>
    </location>
</feature>
<sequence>MKFYRCQIVDKSGVEKEKIYFEKNKKELIKKNFFEEEKLVEILESNFKKKIKEAELKDFYLKVGRLTNAGVSLIKTIEFQKNTCRNLTLKFKIFNLFERLERGEDIYYVLKDEKLIKETELLIIYVCENTGKIGDGFLKIAYLKEKKEKLKKDFKVAISYPLFILFISTIILLLIFYIVVPNFKMLYELNPNNLPILTKIILKIEYILSEYPYTMLLMNCVIFFCIKFFNLKKYILRFSFIKKFLLNKYIISILDNLSLLLEAGVSIDKSIEIILDNIDNTYLKNKMYILRNIKKGETLSQSLKKLNILSNEEMDMIKVGEESGTLEKILKEIASIREENFNKKVKLLLKLIEPILLLIIGIIISIFVIGLYLPILNLNEVLEI</sequence>